<dbReference type="STRING" id="316055.RPE_1151"/>
<feature type="transmembrane region" description="Helical" evidence="1">
    <location>
        <begin position="6"/>
        <end position="22"/>
    </location>
</feature>
<name>Q07SI1_RHOP5</name>
<keyword evidence="1" id="KW-0472">Membrane</keyword>
<reference evidence="2" key="1">
    <citation type="submission" date="2006-09" db="EMBL/GenBank/DDBJ databases">
        <title>Complete sequence of Rhodopseudomonas palustris BisA53.</title>
        <authorList>
            <consortium name="US DOE Joint Genome Institute"/>
            <person name="Copeland A."/>
            <person name="Lucas S."/>
            <person name="Lapidus A."/>
            <person name="Barry K."/>
            <person name="Detter J.C."/>
            <person name="Glavina del Rio T."/>
            <person name="Hammon N."/>
            <person name="Israni S."/>
            <person name="Dalin E."/>
            <person name="Tice H."/>
            <person name="Pitluck S."/>
            <person name="Chain P."/>
            <person name="Malfatti S."/>
            <person name="Shin M."/>
            <person name="Vergez L."/>
            <person name="Schmutz J."/>
            <person name="Larimer F."/>
            <person name="Land M."/>
            <person name="Hauser L."/>
            <person name="Pelletier D.A."/>
            <person name="Kyrpides N."/>
            <person name="Kim E."/>
            <person name="Harwood C.S."/>
            <person name="Oda Y."/>
            <person name="Richardson P."/>
        </authorList>
    </citation>
    <scope>NUCLEOTIDE SEQUENCE [LARGE SCALE GENOMIC DNA]</scope>
    <source>
        <strain evidence="2">BisA53</strain>
    </source>
</reference>
<protein>
    <submittedName>
        <fullName evidence="2">Uncharacterized protein</fullName>
    </submittedName>
</protein>
<keyword evidence="1" id="KW-0812">Transmembrane</keyword>
<dbReference type="OrthoDB" id="8162319at2"/>
<gene>
    <name evidence="2" type="ordered locus">RPE_1151</name>
</gene>
<sequence>MVYYLVDLILVIALLFTSIRVTQMRGQLQRLRAEQSDFALVLGKTTDAVDDMVSMVRDFTGDGKQLVTALGDKIEEARNAIADIDARSGASRGQA</sequence>
<evidence type="ECO:0000313" key="2">
    <source>
        <dbReference type="EMBL" id="ABJ05103.1"/>
    </source>
</evidence>
<dbReference type="KEGG" id="rpe:RPE_1151"/>
<dbReference type="EMBL" id="CP000463">
    <property type="protein sequence ID" value="ABJ05103.1"/>
    <property type="molecule type" value="Genomic_DNA"/>
</dbReference>
<keyword evidence="1" id="KW-1133">Transmembrane helix</keyword>
<evidence type="ECO:0000256" key="1">
    <source>
        <dbReference type="SAM" id="Phobius"/>
    </source>
</evidence>
<dbReference type="AlphaFoldDB" id="Q07SI1"/>
<organism evidence="2">
    <name type="scientific">Rhodopseudomonas palustris (strain BisA53)</name>
    <dbReference type="NCBI Taxonomy" id="316055"/>
    <lineage>
        <taxon>Bacteria</taxon>
        <taxon>Pseudomonadati</taxon>
        <taxon>Pseudomonadota</taxon>
        <taxon>Alphaproteobacteria</taxon>
        <taxon>Hyphomicrobiales</taxon>
        <taxon>Nitrobacteraceae</taxon>
        <taxon>Rhodopseudomonas</taxon>
    </lineage>
</organism>
<proteinExistence type="predicted"/>
<dbReference type="HOGENOM" id="CLU_2370936_0_0_5"/>
<accession>Q07SI1</accession>